<feature type="region of interest" description="Disordered" evidence="1">
    <location>
        <begin position="164"/>
        <end position="183"/>
    </location>
</feature>
<comment type="caution">
    <text evidence="2">The sequence shown here is derived from an EMBL/GenBank/DDBJ whole genome shotgun (WGS) entry which is preliminary data.</text>
</comment>
<reference evidence="2" key="1">
    <citation type="submission" date="2023-07" db="EMBL/GenBank/DDBJ databases">
        <authorList>
            <consortium name="AG Swart"/>
            <person name="Singh M."/>
            <person name="Singh A."/>
            <person name="Seah K."/>
            <person name="Emmerich C."/>
        </authorList>
    </citation>
    <scope>NUCLEOTIDE SEQUENCE</scope>
    <source>
        <strain evidence="2">DP1</strain>
    </source>
</reference>
<name>A0AAD1UL12_EUPCR</name>
<dbReference type="EMBL" id="CAMPGE010010379">
    <property type="protein sequence ID" value="CAI2369228.1"/>
    <property type="molecule type" value="Genomic_DNA"/>
</dbReference>
<keyword evidence="3" id="KW-1185">Reference proteome</keyword>
<accession>A0AAD1UL12</accession>
<gene>
    <name evidence="2" type="ORF">ECRASSUSDP1_LOCUS10526</name>
</gene>
<organism evidence="2 3">
    <name type="scientific">Euplotes crassus</name>
    <dbReference type="NCBI Taxonomy" id="5936"/>
    <lineage>
        <taxon>Eukaryota</taxon>
        <taxon>Sar</taxon>
        <taxon>Alveolata</taxon>
        <taxon>Ciliophora</taxon>
        <taxon>Intramacronucleata</taxon>
        <taxon>Spirotrichea</taxon>
        <taxon>Hypotrichia</taxon>
        <taxon>Euplotida</taxon>
        <taxon>Euplotidae</taxon>
        <taxon>Moneuplotes</taxon>
    </lineage>
</organism>
<evidence type="ECO:0000313" key="2">
    <source>
        <dbReference type="EMBL" id="CAI2369228.1"/>
    </source>
</evidence>
<feature type="compositionally biased region" description="Basic and acidic residues" evidence="1">
    <location>
        <begin position="165"/>
        <end position="175"/>
    </location>
</feature>
<proteinExistence type="predicted"/>
<dbReference type="Proteomes" id="UP001295684">
    <property type="component" value="Unassembled WGS sequence"/>
</dbReference>
<dbReference type="AlphaFoldDB" id="A0AAD1UL12"/>
<evidence type="ECO:0000313" key="3">
    <source>
        <dbReference type="Proteomes" id="UP001295684"/>
    </source>
</evidence>
<evidence type="ECO:0000256" key="1">
    <source>
        <dbReference type="SAM" id="MobiDB-lite"/>
    </source>
</evidence>
<protein>
    <submittedName>
        <fullName evidence="2">Uncharacterized protein</fullName>
    </submittedName>
</protein>
<sequence length="356" mass="41400">MEMNKSTNLFKIKSNKAKRFAQLNADLSFMVKSSSKVKTRNLKASFPEKRQKTQGKNKIQSITEIITPSDSVNYISYDGNHNINKVNFPPYKNRNISNSSSKETVRSSLITKPYQTGCISESKKRNLIGYIHKIRSNKKLNKHSSNLKNILSAKKSFSQQMKMYQNRESKSKTKDLSQSISVSRMNSKKVVPENCYKRRQRREKIELRDAFTQSDETLIQKIFDEKAIFNKLDINLPTKEEPSQIKVKFELFESIEKKNINRSLENGRRIGRMRRAKPSHKAQNLINFISDVNKSQEQKTKNSINGFDCTFRVNKLPINKKFNLNLKQAIYNRSNDKSIKSPPSVFKNTRNISKWL</sequence>